<protein>
    <submittedName>
        <fullName evidence="1">Uncharacterized protein</fullName>
    </submittedName>
</protein>
<name>A0A7J8HHA4_MOLMO</name>
<dbReference type="AlphaFoldDB" id="A0A7J8HHA4"/>
<proteinExistence type="predicted"/>
<sequence>MEDMFVSLALSWGHTTPMRYCQYQGQKVSAYENPLEYSYPKIKHFPPVPNKLKRHIGKPECSQLSGTVQQSVRPGTGPVARQAEVLCPCTPELPKEETFGNSLEQLGLTHTFLSPTPKNVLNIASSRVPIPASLDLDYGHGKFLLS</sequence>
<keyword evidence="2" id="KW-1185">Reference proteome</keyword>
<evidence type="ECO:0000313" key="1">
    <source>
        <dbReference type="EMBL" id="KAF6471673.1"/>
    </source>
</evidence>
<dbReference type="InParanoid" id="A0A7J8HHA4"/>
<evidence type="ECO:0000313" key="2">
    <source>
        <dbReference type="Proteomes" id="UP000550707"/>
    </source>
</evidence>
<organism evidence="1 2">
    <name type="scientific">Molossus molossus</name>
    <name type="common">Pallas' mastiff bat</name>
    <name type="synonym">Vespertilio molossus</name>
    <dbReference type="NCBI Taxonomy" id="27622"/>
    <lineage>
        <taxon>Eukaryota</taxon>
        <taxon>Metazoa</taxon>
        <taxon>Chordata</taxon>
        <taxon>Craniata</taxon>
        <taxon>Vertebrata</taxon>
        <taxon>Euteleostomi</taxon>
        <taxon>Mammalia</taxon>
        <taxon>Eutheria</taxon>
        <taxon>Laurasiatheria</taxon>
        <taxon>Chiroptera</taxon>
        <taxon>Yangochiroptera</taxon>
        <taxon>Molossidae</taxon>
        <taxon>Molossus</taxon>
    </lineage>
</organism>
<comment type="caution">
    <text evidence="1">The sequence shown here is derived from an EMBL/GenBank/DDBJ whole genome shotgun (WGS) entry which is preliminary data.</text>
</comment>
<reference evidence="1 2" key="1">
    <citation type="journal article" date="2020" name="Nature">
        <title>Six reference-quality genomes reveal evolution of bat adaptations.</title>
        <authorList>
            <person name="Jebb D."/>
            <person name="Huang Z."/>
            <person name="Pippel M."/>
            <person name="Hughes G.M."/>
            <person name="Lavrichenko K."/>
            <person name="Devanna P."/>
            <person name="Winkler S."/>
            <person name="Jermiin L.S."/>
            <person name="Skirmuntt E.C."/>
            <person name="Katzourakis A."/>
            <person name="Burkitt-Gray L."/>
            <person name="Ray D.A."/>
            <person name="Sullivan K.A.M."/>
            <person name="Roscito J.G."/>
            <person name="Kirilenko B.M."/>
            <person name="Davalos L.M."/>
            <person name="Corthals A.P."/>
            <person name="Power M.L."/>
            <person name="Jones G."/>
            <person name="Ransome R.D."/>
            <person name="Dechmann D.K.N."/>
            <person name="Locatelli A.G."/>
            <person name="Puechmaille S.J."/>
            <person name="Fedrigo O."/>
            <person name="Jarvis E.D."/>
            <person name="Hiller M."/>
            <person name="Vernes S.C."/>
            <person name="Myers E.W."/>
            <person name="Teeling E.C."/>
        </authorList>
    </citation>
    <scope>NUCLEOTIDE SEQUENCE [LARGE SCALE GENOMIC DNA]</scope>
    <source>
        <strain evidence="1">MMolMol1</strain>
        <tissue evidence="1">Muscle</tissue>
    </source>
</reference>
<gene>
    <name evidence="1" type="ORF">HJG59_011045</name>
</gene>
<dbReference type="EMBL" id="JACASF010000006">
    <property type="protein sequence ID" value="KAF6471673.1"/>
    <property type="molecule type" value="Genomic_DNA"/>
</dbReference>
<accession>A0A7J8HHA4</accession>
<dbReference type="Proteomes" id="UP000550707">
    <property type="component" value="Unassembled WGS sequence"/>
</dbReference>